<dbReference type="CDD" id="cd14824">
    <property type="entry name" value="Longin"/>
    <property type="match status" value="1"/>
</dbReference>
<dbReference type="InterPro" id="IPR010908">
    <property type="entry name" value="Longin_dom"/>
</dbReference>
<dbReference type="AlphaFoldDB" id="A0A7S2V2S9"/>
<dbReference type="GO" id="GO:0016192">
    <property type="term" value="P:vesicle-mediated transport"/>
    <property type="evidence" value="ECO:0007669"/>
    <property type="project" value="InterPro"/>
</dbReference>
<reference evidence="11" key="1">
    <citation type="submission" date="2021-01" db="EMBL/GenBank/DDBJ databases">
        <authorList>
            <person name="Corre E."/>
            <person name="Pelletier E."/>
            <person name="Niang G."/>
            <person name="Scheremetjew M."/>
            <person name="Finn R."/>
            <person name="Kale V."/>
            <person name="Holt S."/>
            <person name="Cochrane G."/>
            <person name="Meng A."/>
            <person name="Brown T."/>
            <person name="Cohen L."/>
        </authorList>
    </citation>
    <scope>NUCLEOTIDE SEQUENCE</scope>
    <source>
        <strain evidence="11">CCMP1661</strain>
    </source>
</reference>
<evidence type="ECO:0000256" key="4">
    <source>
        <dbReference type="ARBA" id="ARBA00022927"/>
    </source>
</evidence>
<sequence length="230" mass="25547">MASGQNVHFLGVGRTHDQALVASHSFNVTVNLDAVEEVLAQPSTANMEVKKLASFKSGSMGWWLLKDESQLIYILITQPNYPQSVAYACLDDTQSKFYPTHGGKASTCNARGLDRAAGKMLKQVCQKYDNLEEVDRLASVTRKVDSVKLIMQENVEIALQNCVRLENIELAAEELQAQAGQFSRGARDLRKKMWWKNLKMKLLLAAIITAILAVIIIAIVIWYCGGNDCK</sequence>
<dbReference type="GO" id="GO:0016020">
    <property type="term" value="C:membrane"/>
    <property type="evidence" value="ECO:0007669"/>
    <property type="project" value="InterPro"/>
</dbReference>
<feature type="transmembrane region" description="Helical" evidence="9">
    <location>
        <begin position="202"/>
        <end position="223"/>
    </location>
</feature>
<dbReference type="InterPro" id="IPR051097">
    <property type="entry name" value="Synaptobrevin-like_transport"/>
</dbReference>
<dbReference type="GO" id="GO:0005737">
    <property type="term" value="C:cytoplasm"/>
    <property type="evidence" value="ECO:0007669"/>
    <property type="project" value="UniProtKB-ARBA"/>
</dbReference>
<gene>
    <name evidence="11" type="ORF">FJAP1339_LOCUS9236</name>
</gene>
<dbReference type="PRINTS" id="PR00219">
    <property type="entry name" value="SYNAPTOBREVN"/>
</dbReference>
<comment type="similarity">
    <text evidence="1">Belongs to the synaptobrevin family.</text>
</comment>
<accession>A0A7S2V2S9</accession>
<evidence type="ECO:0000256" key="6">
    <source>
        <dbReference type="ARBA" id="ARBA00023136"/>
    </source>
</evidence>
<dbReference type="Gene3D" id="3.30.450.50">
    <property type="entry name" value="Longin domain"/>
    <property type="match status" value="1"/>
</dbReference>
<keyword evidence="4" id="KW-0653">Protein transport</keyword>
<evidence type="ECO:0000256" key="8">
    <source>
        <dbReference type="PROSITE-ProRule" id="PRU00290"/>
    </source>
</evidence>
<evidence type="ECO:0000256" key="5">
    <source>
        <dbReference type="ARBA" id="ARBA00022989"/>
    </source>
</evidence>
<dbReference type="SUPFAM" id="SSF64356">
    <property type="entry name" value="SNARE-like"/>
    <property type="match status" value="1"/>
</dbReference>
<dbReference type="InterPro" id="IPR042855">
    <property type="entry name" value="V_SNARE_CC"/>
</dbReference>
<comment type="subcellular location">
    <subcellularLocation>
        <location evidence="7">Endomembrane system</location>
        <topology evidence="7">Single-pass type IV membrane protein</topology>
    </subcellularLocation>
</comment>
<name>A0A7S2V2S9_9STRA</name>
<dbReference type="Gene3D" id="1.20.5.110">
    <property type="match status" value="1"/>
</dbReference>
<evidence type="ECO:0000256" key="3">
    <source>
        <dbReference type="ARBA" id="ARBA00022692"/>
    </source>
</evidence>
<evidence type="ECO:0000256" key="7">
    <source>
        <dbReference type="ARBA" id="ARBA00046280"/>
    </source>
</evidence>
<keyword evidence="2" id="KW-0813">Transport</keyword>
<dbReference type="SUPFAM" id="SSF58038">
    <property type="entry name" value="SNARE fusion complex"/>
    <property type="match status" value="1"/>
</dbReference>
<protein>
    <recommendedName>
        <fullName evidence="10">V-SNARE coiled-coil homology domain-containing protein</fullName>
    </recommendedName>
</protein>
<keyword evidence="5 9" id="KW-1133">Transmembrane helix</keyword>
<proteinExistence type="inferred from homology"/>
<dbReference type="InterPro" id="IPR011012">
    <property type="entry name" value="Longin-like_dom_sf"/>
</dbReference>
<evidence type="ECO:0000256" key="1">
    <source>
        <dbReference type="ARBA" id="ARBA00008025"/>
    </source>
</evidence>
<evidence type="ECO:0000313" key="11">
    <source>
        <dbReference type="EMBL" id="CAD9869667.1"/>
    </source>
</evidence>
<dbReference type="GO" id="GO:0012505">
    <property type="term" value="C:endomembrane system"/>
    <property type="evidence" value="ECO:0007669"/>
    <property type="project" value="UniProtKB-SubCell"/>
</dbReference>
<dbReference type="PANTHER" id="PTHR21136">
    <property type="entry name" value="SNARE PROTEINS"/>
    <property type="match status" value="1"/>
</dbReference>
<keyword evidence="6 9" id="KW-0472">Membrane</keyword>
<dbReference type="InterPro" id="IPR001388">
    <property type="entry name" value="Synaptobrevin-like"/>
</dbReference>
<keyword evidence="8" id="KW-0175">Coiled coil</keyword>
<evidence type="ECO:0000259" key="10">
    <source>
        <dbReference type="PROSITE" id="PS50892"/>
    </source>
</evidence>
<evidence type="ECO:0000256" key="9">
    <source>
        <dbReference type="SAM" id="Phobius"/>
    </source>
</evidence>
<dbReference type="Pfam" id="PF00957">
    <property type="entry name" value="Synaptobrevin"/>
    <property type="match status" value="1"/>
</dbReference>
<dbReference type="EMBL" id="HBHR01018364">
    <property type="protein sequence ID" value="CAD9869667.1"/>
    <property type="molecule type" value="Transcribed_RNA"/>
</dbReference>
<feature type="domain" description="V-SNARE coiled-coil homology" evidence="10">
    <location>
        <begin position="136"/>
        <end position="196"/>
    </location>
</feature>
<dbReference type="Pfam" id="PF13774">
    <property type="entry name" value="Longin"/>
    <property type="match status" value="1"/>
</dbReference>
<evidence type="ECO:0000256" key="2">
    <source>
        <dbReference type="ARBA" id="ARBA00022448"/>
    </source>
</evidence>
<dbReference type="PROSITE" id="PS50892">
    <property type="entry name" value="V_SNARE"/>
    <property type="match status" value="1"/>
</dbReference>
<keyword evidence="3 9" id="KW-0812">Transmembrane</keyword>
<dbReference type="PANTHER" id="PTHR21136:SF168">
    <property type="entry name" value="VESICLE-ASSOCIATED MEMBRANE PROTEIN 9"/>
    <property type="match status" value="1"/>
</dbReference>
<organism evidence="11">
    <name type="scientific">Fibrocapsa japonica</name>
    <dbReference type="NCBI Taxonomy" id="94617"/>
    <lineage>
        <taxon>Eukaryota</taxon>
        <taxon>Sar</taxon>
        <taxon>Stramenopiles</taxon>
        <taxon>Ochrophyta</taxon>
        <taxon>Raphidophyceae</taxon>
        <taxon>Chattonellales</taxon>
        <taxon>Chattonellaceae</taxon>
        <taxon>Fibrocapsa</taxon>
    </lineage>
</organism>
<dbReference type="GO" id="GO:0015031">
    <property type="term" value="P:protein transport"/>
    <property type="evidence" value="ECO:0007669"/>
    <property type="project" value="UniProtKB-KW"/>
</dbReference>
<dbReference type="CDD" id="cd15843">
    <property type="entry name" value="R-SNARE"/>
    <property type="match status" value="1"/>
</dbReference>